<dbReference type="InterPro" id="IPR043138">
    <property type="entry name" value="GGT_lsub"/>
</dbReference>
<evidence type="ECO:0000313" key="8">
    <source>
        <dbReference type="Proteomes" id="UP000291469"/>
    </source>
</evidence>
<dbReference type="Gene3D" id="3.60.20.40">
    <property type="match status" value="1"/>
</dbReference>
<dbReference type="RefSeq" id="WP_131153230.1">
    <property type="nucleotide sequence ID" value="NZ_CP036402.1"/>
</dbReference>
<dbReference type="PRINTS" id="PR01210">
    <property type="entry name" value="GGTRANSPTASE"/>
</dbReference>
<feature type="region of interest" description="Disordered" evidence="5">
    <location>
        <begin position="557"/>
        <end position="582"/>
    </location>
</feature>
<dbReference type="EMBL" id="CP036402">
    <property type="protein sequence ID" value="QBI18232.1"/>
    <property type="molecule type" value="Genomic_DNA"/>
</dbReference>
<dbReference type="SUPFAM" id="SSF56235">
    <property type="entry name" value="N-terminal nucleophile aminohydrolases (Ntn hydrolases)"/>
    <property type="match status" value="1"/>
</dbReference>
<sequence>MTNRWINVVLGVVVVAGLIGVAIYEQPRRAEERAELLGEEVDVVEGEIDADLEPVRPSDEEAGDGVDEGDGEEDAPAETTSSGDTTYGVSAGHPLAVDVGMDVLEDGGNAMDAAVAASYALGVVEPFGSGLGGGGALVRHEPGEEPQAYDYREIAPQSGEIPASDIGVPGFAAGMAHVHEAHGTGDLERLIEPAIALAEQGIEVDDYLAQRLEDAAPRLPINRLPRMFPEGEPLESGDALVQPEHAEALQRVRDEGPEAIHGGEIGERVAEEVSGLELGDFEPYEVEEVPVARGSFAGYEVLAGGPPVSGPPLVQQLQISEALGVEDLDPEGAAYHHAVAQAWRSAEEDRTVFVSDPAFEDVPLEELLDTEYTDEKAAAIPDDGFVEVDEETGTTSPESETTHLVVVDPDGTMVSVTNTLSNFFGSGLQVEGFFLNDQLKNFSRDPESINSVEPGKRPRSFITPVIVADGDEPLLGLGSPGGRRIPSMLAQVLIRWAHHDETLAEATEAPRFHLEGRELEMEESPSGDLEDGLVSRGYEIVDDVPFTEYFGAVQALSRDPGTGDVSGVADDRRTGSWRAVGD</sequence>
<dbReference type="Gene3D" id="1.10.246.130">
    <property type="match status" value="1"/>
</dbReference>
<dbReference type="Proteomes" id="UP000291469">
    <property type="component" value="Chromosome"/>
</dbReference>
<dbReference type="InterPro" id="IPR029055">
    <property type="entry name" value="Ntn_hydrolases_N"/>
</dbReference>
<dbReference type="OrthoDB" id="9781342at2"/>
<keyword evidence="6" id="KW-1133">Transmembrane helix</keyword>
<evidence type="ECO:0000256" key="1">
    <source>
        <dbReference type="ARBA" id="ARBA00009381"/>
    </source>
</evidence>
<keyword evidence="8" id="KW-1185">Reference proteome</keyword>
<evidence type="ECO:0000256" key="2">
    <source>
        <dbReference type="ARBA" id="ARBA00022679"/>
    </source>
</evidence>
<keyword evidence="4" id="KW-0865">Zymogen</keyword>
<dbReference type="InterPro" id="IPR043137">
    <property type="entry name" value="GGT_ssub_C"/>
</dbReference>
<reference evidence="7 8" key="1">
    <citation type="submission" date="2019-01" db="EMBL/GenBank/DDBJ databases">
        <title>Egibacter rhizosphaerae EGI 80759T.</title>
        <authorList>
            <person name="Chen D.-D."/>
            <person name="Tian Y."/>
            <person name="Jiao J.-Y."/>
            <person name="Zhang X.-T."/>
            <person name="Zhang Y.-G."/>
            <person name="Zhang Y."/>
            <person name="Xiao M."/>
            <person name="Shu W.-S."/>
            <person name="Li W.-J."/>
        </authorList>
    </citation>
    <scope>NUCLEOTIDE SEQUENCE [LARGE SCALE GENOMIC DNA]</scope>
    <source>
        <strain evidence="7 8">EGI 80759</strain>
    </source>
</reference>
<dbReference type="AlphaFoldDB" id="A0A411YAM7"/>
<keyword evidence="6" id="KW-0812">Transmembrane</keyword>
<evidence type="ECO:0000256" key="3">
    <source>
        <dbReference type="ARBA" id="ARBA00022801"/>
    </source>
</evidence>
<dbReference type="KEGG" id="erz:ER308_00685"/>
<feature type="compositionally biased region" description="Acidic residues" evidence="5">
    <location>
        <begin position="60"/>
        <end position="76"/>
    </location>
</feature>
<keyword evidence="6" id="KW-0472">Membrane</keyword>
<keyword evidence="3" id="KW-0378">Hydrolase</keyword>
<dbReference type="GO" id="GO:0016787">
    <property type="term" value="F:hydrolase activity"/>
    <property type="evidence" value="ECO:0007669"/>
    <property type="project" value="UniProtKB-KW"/>
</dbReference>
<feature type="transmembrane region" description="Helical" evidence="6">
    <location>
        <begin position="6"/>
        <end position="24"/>
    </location>
</feature>
<dbReference type="PANTHER" id="PTHR43199">
    <property type="entry name" value="GLUTATHIONE HYDROLASE"/>
    <property type="match status" value="1"/>
</dbReference>
<dbReference type="PANTHER" id="PTHR43199:SF1">
    <property type="entry name" value="GLUTATHIONE HYDROLASE PROENZYME"/>
    <property type="match status" value="1"/>
</dbReference>
<dbReference type="InterPro" id="IPR051792">
    <property type="entry name" value="GGT_bact"/>
</dbReference>
<feature type="compositionally biased region" description="Polar residues" evidence="5">
    <location>
        <begin position="79"/>
        <end position="88"/>
    </location>
</feature>
<comment type="similarity">
    <text evidence="1">Belongs to the gamma-glutamyltransferase family.</text>
</comment>
<feature type="region of interest" description="Disordered" evidence="5">
    <location>
        <begin position="47"/>
        <end position="90"/>
    </location>
</feature>
<evidence type="ECO:0000256" key="5">
    <source>
        <dbReference type="SAM" id="MobiDB-lite"/>
    </source>
</evidence>
<name>A0A411YAM7_9ACTN</name>
<protein>
    <submittedName>
        <fullName evidence="7">Gamma-glutamyltransferase</fullName>
    </submittedName>
</protein>
<accession>A0A411YAM7</accession>
<keyword evidence="2 7" id="KW-0808">Transferase</keyword>
<dbReference type="Pfam" id="PF01019">
    <property type="entry name" value="G_glu_transpept"/>
    <property type="match status" value="1"/>
</dbReference>
<evidence type="ECO:0000256" key="4">
    <source>
        <dbReference type="ARBA" id="ARBA00023145"/>
    </source>
</evidence>
<evidence type="ECO:0000313" key="7">
    <source>
        <dbReference type="EMBL" id="QBI18232.1"/>
    </source>
</evidence>
<organism evidence="7 8">
    <name type="scientific">Egibacter rhizosphaerae</name>
    <dbReference type="NCBI Taxonomy" id="1670831"/>
    <lineage>
        <taxon>Bacteria</taxon>
        <taxon>Bacillati</taxon>
        <taxon>Actinomycetota</taxon>
        <taxon>Nitriliruptoria</taxon>
        <taxon>Egibacterales</taxon>
        <taxon>Egibacteraceae</taxon>
        <taxon>Egibacter</taxon>
    </lineage>
</organism>
<gene>
    <name evidence="7" type="ORF">ER308_00685</name>
</gene>
<proteinExistence type="inferred from homology"/>
<evidence type="ECO:0000256" key="6">
    <source>
        <dbReference type="SAM" id="Phobius"/>
    </source>
</evidence>
<dbReference type="GO" id="GO:0016740">
    <property type="term" value="F:transferase activity"/>
    <property type="evidence" value="ECO:0007669"/>
    <property type="project" value="UniProtKB-KW"/>
</dbReference>